<keyword evidence="7" id="KW-1185">Reference proteome</keyword>
<evidence type="ECO:0000256" key="1">
    <source>
        <dbReference type="ARBA" id="ARBA00022723"/>
    </source>
</evidence>
<accession>A0A420XLG7</accession>
<dbReference type="InterPro" id="IPR014716">
    <property type="entry name" value="Fibrinogen_a/b/g_C_1"/>
</dbReference>
<evidence type="ECO:0000256" key="2">
    <source>
        <dbReference type="ARBA" id="ARBA00022734"/>
    </source>
</evidence>
<keyword evidence="3" id="KW-0106">Calcium</keyword>
<dbReference type="Gene3D" id="3.90.215.10">
    <property type="entry name" value="Gamma Fibrinogen, chain A, domain 1"/>
    <property type="match status" value="1"/>
</dbReference>
<evidence type="ECO:0000313" key="7">
    <source>
        <dbReference type="Proteomes" id="UP000281955"/>
    </source>
</evidence>
<dbReference type="GO" id="GO:0070492">
    <property type="term" value="F:oligosaccharide binding"/>
    <property type="evidence" value="ECO:0007669"/>
    <property type="project" value="TreeGrafter"/>
</dbReference>
<dbReference type="InterPro" id="IPR011047">
    <property type="entry name" value="Quinoprotein_ADH-like_sf"/>
</dbReference>
<dbReference type="SUPFAM" id="SSF50998">
    <property type="entry name" value="Quinoprotein alcohol dehydrogenase-like"/>
    <property type="match status" value="1"/>
</dbReference>
<organism evidence="6 7">
    <name type="scientific">Motilibacter peucedani</name>
    <dbReference type="NCBI Taxonomy" id="598650"/>
    <lineage>
        <taxon>Bacteria</taxon>
        <taxon>Bacillati</taxon>
        <taxon>Actinomycetota</taxon>
        <taxon>Actinomycetes</taxon>
        <taxon>Motilibacterales</taxon>
        <taxon>Motilibacteraceae</taxon>
        <taxon>Motilibacter</taxon>
    </lineage>
</organism>
<dbReference type="PANTHER" id="PTHR16146:SF46">
    <property type="entry name" value="INTELECTIN-1A-RELATED"/>
    <property type="match status" value="1"/>
</dbReference>
<dbReference type="PANTHER" id="PTHR16146">
    <property type="entry name" value="INTELECTIN"/>
    <property type="match status" value="1"/>
</dbReference>
<reference evidence="6 7" key="1">
    <citation type="submission" date="2018-10" db="EMBL/GenBank/DDBJ databases">
        <title>Genomic Encyclopedia of Archaeal and Bacterial Type Strains, Phase II (KMG-II): from individual species to whole genera.</title>
        <authorList>
            <person name="Goeker M."/>
        </authorList>
    </citation>
    <scope>NUCLEOTIDE SEQUENCE [LARGE SCALE GENOMIC DNA]</scope>
    <source>
        <strain evidence="6 7">RP-AC37</strain>
    </source>
</reference>
<keyword evidence="5" id="KW-0732">Signal</keyword>
<dbReference type="PROSITE" id="PS51318">
    <property type="entry name" value="TAT"/>
    <property type="match status" value="1"/>
</dbReference>
<proteinExistence type="predicted"/>
<keyword evidence="2" id="KW-0430">Lectin</keyword>
<dbReference type="EMBL" id="RBWV01000014">
    <property type="protein sequence ID" value="RKS71332.1"/>
    <property type="molecule type" value="Genomic_DNA"/>
</dbReference>
<evidence type="ECO:0000256" key="3">
    <source>
        <dbReference type="ARBA" id="ARBA00022837"/>
    </source>
</evidence>
<dbReference type="SUPFAM" id="SSF49785">
    <property type="entry name" value="Galactose-binding domain-like"/>
    <property type="match status" value="1"/>
</dbReference>
<evidence type="ECO:0000313" key="6">
    <source>
        <dbReference type="EMBL" id="RKS71332.1"/>
    </source>
</evidence>
<keyword evidence="4" id="KW-1015">Disulfide bond</keyword>
<sequence length="956" mass="100777">MKVSKVRLLASAAAVAGSLGMGVVAMPGAATAAARDYGTPVADGLSSTTAAASCWAIKQTLPASPDGVYWLQTAQLVAPKQFYCDMTTDGGGWVLIGRGREGWTWSYNGQGSQATLRNTPSGPGAFAPAALPADLVQGLLGGGRVDALDDGIRVRRATTMDGSGAQELRLKTSNRAKWTWSIGGGVLVSDVVVDGVSRGGGNTQSWAYAGSQSLLRMTTNESSTHNYKMGFSYGNTVVGKNDPMSYLWQYTTEKSAIPFAQVFIRPKLMSSDYTAVPAEGLPATTLRPLMSSTTSDTTPWGVTGVEGGISGELKLEVETFAYIGRTMYVGGMFANVQKGANPGPDEKVHQPYLAAFDLDTGEWKRDFRPVLDGEVWDLQATPDGKLIVAGEFTNVGGAPHTSAVAAVDPLTGAPVTTWTADVTNVSSDGTTPQVRALDYQDGWIYIGGRFNRIAGGTPLSNLVTVGRTARVRASDGKPDGTWKPNFDGSIIEMDASDRGDRVYFSGYFKNVNGTPSSNIAVVSTAAGAPNVQGLGKWVPSIGSGTATYQQTIKEFGNDVWQGGSEHILGKYDRDTYTLQTSNITKSGGDFQALTEVDGVVYGSCHCGNYNYSNDLNYSNPIPYASDVNGIKYIGAWDEATGAYLPDFFPSALDTRSGMGPWELTADPNGCLWFGGDMKQGSWTGTAFQWLGGFGKFCPRDTTAPTTPAALSASNVTAGVKLSWAAATDNASGTLTYEVLRNDRVIGTTTGTSFTDPTPGLPATYFVRAVDDTGNRSATTTGLTVQPPPDTLVAYGSAWRWNYDGTDQGTAWSQPGFDDSTWSLGASELGFGDNDEATVVAPVASKHPITAYFRTTVDVANPASYSSLLLNLVRDDGAVVYVNGVEVARDNMPAGAPTATTPAVSAITLRADEKAAVSFTVPASVLVPGTNTIAVEVHQSDVWSPDLSFNLQVQAAH</sequence>
<dbReference type="InterPro" id="IPR013783">
    <property type="entry name" value="Ig-like_fold"/>
</dbReference>
<gene>
    <name evidence="6" type="ORF">CLV35_3128</name>
</gene>
<dbReference type="Gene3D" id="2.60.40.10">
    <property type="entry name" value="Immunoglobulins"/>
    <property type="match status" value="1"/>
</dbReference>
<dbReference type="InterPro" id="IPR036056">
    <property type="entry name" value="Fibrinogen-like_C"/>
</dbReference>
<dbReference type="InterPro" id="IPR013431">
    <property type="entry name" value="Delta_60_rpt"/>
</dbReference>
<dbReference type="InterPro" id="IPR008979">
    <property type="entry name" value="Galactose-bd-like_sf"/>
</dbReference>
<dbReference type="InterPro" id="IPR006311">
    <property type="entry name" value="TAT_signal"/>
</dbReference>
<dbReference type="SUPFAM" id="SSF56496">
    <property type="entry name" value="Fibrinogen C-terminal domain-like"/>
    <property type="match status" value="1"/>
</dbReference>
<dbReference type="Proteomes" id="UP000281955">
    <property type="component" value="Unassembled WGS sequence"/>
</dbReference>
<evidence type="ECO:0000256" key="4">
    <source>
        <dbReference type="ARBA" id="ARBA00023157"/>
    </source>
</evidence>
<dbReference type="RefSeq" id="WP_121194413.1">
    <property type="nucleotide sequence ID" value="NZ_RBWV01000014.1"/>
</dbReference>
<dbReference type="OrthoDB" id="9802683at2"/>
<name>A0A420XLG7_9ACTN</name>
<dbReference type="AlphaFoldDB" id="A0A420XLG7"/>
<dbReference type="GO" id="GO:0005615">
    <property type="term" value="C:extracellular space"/>
    <property type="evidence" value="ECO:0007669"/>
    <property type="project" value="TreeGrafter"/>
</dbReference>
<dbReference type="NCBIfam" id="NF040941">
    <property type="entry name" value="GGGWT_bact"/>
    <property type="match status" value="1"/>
</dbReference>
<dbReference type="InParanoid" id="A0A420XLG7"/>
<protein>
    <recommendedName>
        <fullName evidence="8">Fibrinogen beta/gamma subunit family protein</fullName>
    </recommendedName>
</protein>
<dbReference type="GO" id="GO:0005975">
    <property type="term" value="P:carbohydrate metabolic process"/>
    <property type="evidence" value="ECO:0007669"/>
    <property type="project" value="UniProtKB-ARBA"/>
</dbReference>
<feature type="signal peptide" evidence="5">
    <location>
        <begin position="1"/>
        <end position="32"/>
    </location>
</feature>
<dbReference type="Pfam" id="PF17164">
    <property type="entry name" value="DUF5122"/>
    <property type="match status" value="1"/>
</dbReference>
<evidence type="ECO:0000256" key="5">
    <source>
        <dbReference type="SAM" id="SignalP"/>
    </source>
</evidence>
<feature type="chain" id="PRO_5019201903" description="Fibrinogen beta/gamma subunit family protein" evidence="5">
    <location>
        <begin position="33"/>
        <end position="956"/>
    </location>
</feature>
<dbReference type="GO" id="GO:0046872">
    <property type="term" value="F:metal ion binding"/>
    <property type="evidence" value="ECO:0007669"/>
    <property type="project" value="UniProtKB-KW"/>
</dbReference>
<dbReference type="Gene3D" id="2.60.120.260">
    <property type="entry name" value="Galactose-binding domain-like"/>
    <property type="match status" value="1"/>
</dbReference>
<evidence type="ECO:0008006" key="8">
    <source>
        <dbReference type="Google" id="ProtNLM"/>
    </source>
</evidence>
<comment type="caution">
    <text evidence="6">The sequence shown here is derived from an EMBL/GenBank/DDBJ whole genome shotgun (WGS) entry which is preliminary data.</text>
</comment>
<keyword evidence="1" id="KW-0479">Metal-binding</keyword>